<dbReference type="SUPFAM" id="SSF52833">
    <property type="entry name" value="Thioredoxin-like"/>
    <property type="match status" value="1"/>
</dbReference>
<protein>
    <submittedName>
        <fullName evidence="3">GST-like protein</fullName>
    </submittedName>
</protein>
<organism evidence="3 4">
    <name type="scientific">Paracoccus isoporae</name>
    <dbReference type="NCBI Taxonomy" id="591205"/>
    <lineage>
        <taxon>Bacteria</taxon>
        <taxon>Pseudomonadati</taxon>
        <taxon>Pseudomonadota</taxon>
        <taxon>Alphaproteobacteria</taxon>
        <taxon>Rhodobacterales</taxon>
        <taxon>Paracoccaceae</taxon>
        <taxon>Paracoccus</taxon>
    </lineage>
</organism>
<dbReference type="InterPro" id="IPR010987">
    <property type="entry name" value="Glutathione-S-Trfase_C-like"/>
</dbReference>
<proteinExistence type="predicted"/>
<evidence type="ECO:0000313" key="4">
    <source>
        <dbReference type="Proteomes" id="UP000199344"/>
    </source>
</evidence>
<dbReference type="Gene3D" id="1.20.1050.10">
    <property type="match status" value="1"/>
</dbReference>
<dbReference type="AlphaFoldDB" id="A0A1G6ZKM2"/>
<dbReference type="SFLD" id="SFLDS00019">
    <property type="entry name" value="Glutathione_Transferase_(cytos"/>
    <property type="match status" value="1"/>
</dbReference>
<dbReference type="EMBL" id="FNAH01000003">
    <property type="protein sequence ID" value="SDE03061.1"/>
    <property type="molecule type" value="Genomic_DNA"/>
</dbReference>
<accession>A0A1G6ZKM2</accession>
<dbReference type="STRING" id="591205.SAMN05421538_103289"/>
<evidence type="ECO:0000313" key="3">
    <source>
        <dbReference type="EMBL" id="SDE03061.1"/>
    </source>
</evidence>
<feature type="domain" description="GST N-terminal" evidence="1">
    <location>
        <begin position="1"/>
        <end position="86"/>
    </location>
</feature>
<dbReference type="PROSITE" id="PS50404">
    <property type="entry name" value="GST_NTER"/>
    <property type="match status" value="1"/>
</dbReference>
<evidence type="ECO:0000259" key="2">
    <source>
        <dbReference type="PROSITE" id="PS50405"/>
    </source>
</evidence>
<dbReference type="InterPro" id="IPR040079">
    <property type="entry name" value="Glutathione_S-Trfase"/>
</dbReference>
<dbReference type="Gene3D" id="3.40.30.10">
    <property type="entry name" value="Glutaredoxin"/>
    <property type="match status" value="1"/>
</dbReference>
<name>A0A1G6ZKM2_9RHOB</name>
<dbReference type="SFLD" id="SFLDG01151">
    <property type="entry name" value="Main.2:_Nu-like"/>
    <property type="match status" value="1"/>
</dbReference>
<sequence>MIDFYYGPTSNGRKIAIMLEETGLDYRVRFIDILNGDQFDPAFLKISPNNKQPAILDHDGPGGRALAMFESGAILIYLAEKTGLLMPTDPQRRYHCLQWLMFQMSGIGPMFGQLHHFNHYARDKIPYAIERYRNEADRLRRVLNAQLTGRQFIVDEYSIADIACYPYVKGFRDRYPTPFDASAIDRWLDRMEARPAVLSGFNLRSADVRPEVRGEKPLDQHSWDALYGRLQHKPR</sequence>
<dbReference type="Proteomes" id="UP000199344">
    <property type="component" value="Unassembled WGS sequence"/>
</dbReference>
<dbReference type="InterPro" id="IPR004045">
    <property type="entry name" value="Glutathione_S-Trfase_N"/>
</dbReference>
<dbReference type="PANTHER" id="PTHR44051:SF19">
    <property type="entry name" value="DISULFIDE-BOND OXIDOREDUCTASE YFCG"/>
    <property type="match status" value="1"/>
</dbReference>
<dbReference type="PROSITE" id="PS50405">
    <property type="entry name" value="GST_CTER"/>
    <property type="match status" value="1"/>
</dbReference>
<reference evidence="3 4" key="1">
    <citation type="submission" date="2016-10" db="EMBL/GenBank/DDBJ databases">
        <authorList>
            <person name="de Groot N.N."/>
        </authorList>
    </citation>
    <scope>NUCLEOTIDE SEQUENCE [LARGE SCALE GENOMIC DNA]</scope>
    <source>
        <strain evidence="3 4">DSM 22220</strain>
    </source>
</reference>
<dbReference type="InterPro" id="IPR036282">
    <property type="entry name" value="Glutathione-S-Trfase_C_sf"/>
</dbReference>
<gene>
    <name evidence="3" type="ORF">SAMN05421538_103289</name>
</gene>
<dbReference type="SFLD" id="SFLDG00358">
    <property type="entry name" value="Main_(cytGST)"/>
    <property type="match status" value="1"/>
</dbReference>
<dbReference type="SUPFAM" id="SSF47616">
    <property type="entry name" value="GST C-terminal domain-like"/>
    <property type="match status" value="1"/>
</dbReference>
<dbReference type="CDD" id="cd03048">
    <property type="entry name" value="GST_N_Ure2p_like"/>
    <property type="match status" value="1"/>
</dbReference>
<dbReference type="OrthoDB" id="9803562at2"/>
<dbReference type="PANTHER" id="PTHR44051">
    <property type="entry name" value="GLUTATHIONE S-TRANSFERASE-RELATED"/>
    <property type="match status" value="1"/>
</dbReference>
<evidence type="ECO:0000259" key="1">
    <source>
        <dbReference type="PROSITE" id="PS50404"/>
    </source>
</evidence>
<dbReference type="Pfam" id="PF13409">
    <property type="entry name" value="GST_N_2"/>
    <property type="match status" value="1"/>
</dbReference>
<dbReference type="RefSeq" id="WP_090522494.1">
    <property type="nucleotide sequence ID" value="NZ_FNAH01000003.1"/>
</dbReference>
<dbReference type="InterPro" id="IPR036249">
    <property type="entry name" value="Thioredoxin-like_sf"/>
</dbReference>
<feature type="domain" description="GST C-terminal" evidence="2">
    <location>
        <begin position="89"/>
        <end position="218"/>
    </location>
</feature>
<keyword evidence="4" id="KW-1185">Reference proteome</keyword>